<protein>
    <recommendedName>
        <fullName evidence="2">CAAX prenyl protease 2/Lysostaphin resistance protein A-like domain-containing protein</fullName>
    </recommendedName>
</protein>
<dbReference type="EMBL" id="MGJV01000037">
    <property type="protein sequence ID" value="OGN13689.1"/>
    <property type="molecule type" value="Genomic_DNA"/>
</dbReference>
<evidence type="ECO:0000256" key="1">
    <source>
        <dbReference type="SAM" id="Phobius"/>
    </source>
</evidence>
<gene>
    <name evidence="3" type="ORF">A3J47_02325</name>
</gene>
<keyword evidence="1" id="KW-0472">Membrane</keyword>
<feature type="domain" description="CAAX prenyl protease 2/Lysostaphin resistance protein A-like" evidence="2">
    <location>
        <begin position="54"/>
        <end position="153"/>
    </location>
</feature>
<dbReference type="GO" id="GO:0080120">
    <property type="term" value="P:CAAX-box protein maturation"/>
    <property type="evidence" value="ECO:0007669"/>
    <property type="project" value="UniProtKB-ARBA"/>
</dbReference>
<proteinExistence type="predicted"/>
<feature type="transmembrane region" description="Helical" evidence="1">
    <location>
        <begin position="116"/>
        <end position="137"/>
    </location>
</feature>
<dbReference type="Pfam" id="PF02517">
    <property type="entry name" value="Rce1-like"/>
    <property type="match status" value="1"/>
</dbReference>
<keyword evidence="1" id="KW-0812">Transmembrane</keyword>
<evidence type="ECO:0000259" key="2">
    <source>
        <dbReference type="Pfam" id="PF02517"/>
    </source>
</evidence>
<accession>A0A1F8FN10</accession>
<dbReference type="GO" id="GO:0004175">
    <property type="term" value="F:endopeptidase activity"/>
    <property type="evidence" value="ECO:0007669"/>
    <property type="project" value="UniProtKB-ARBA"/>
</dbReference>
<evidence type="ECO:0000313" key="4">
    <source>
        <dbReference type="Proteomes" id="UP000176581"/>
    </source>
</evidence>
<dbReference type="AlphaFoldDB" id="A0A1F8FN10"/>
<feature type="transmembrane region" description="Helical" evidence="1">
    <location>
        <begin position="6"/>
        <end position="28"/>
    </location>
</feature>
<keyword evidence="1" id="KW-1133">Transmembrane helix</keyword>
<sequence>MGAETGIILLEVSIAFIAKWVILSNLFLSRITLRIESLELKHGPQTNAPLDCRILLGVLLGPFFEELIFRFPILKMYEGGTSLPIFIVLAILINLLWVSIHILNTTKFTDGHEEQISISALLNITAAAFFYTILVLVTKSIWPPILLHSLWNLSVLFEQPTKFMVKTTKFTH</sequence>
<dbReference type="Proteomes" id="UP000176581">
    <property type="component" value="Unassembled WGS sequence"/>
</dbReference>
<dbReference type="InterPro" id="IPR003675">
    <property type="entry name" value="Rce1/LyrA-like_dom"/>
</dbReference>
<feature type="transmembrane region" description="Helical" evidence="1">
    <location>
        <begin position="83"/>
        <end position="104"/>
    </location>
</feature>
<evidence type="ECO:0000313" key="3">
    <source>
        <dbReference type="EMBL" id="OGN13689.1"/>
    </source>
</evidence>
<organism evidence="3 4">
    <name type="scientific">Candidatus Yanofskybacteria bacterium RIFCSPHIGHO2_02_FULL_43_22</name>
    <dbReference type="NCBI Taxonomy" id="1802681"/>
    <lineage>
        <taxon>Bacteria</taxon>
        <taxon>Candidatus Yanofskyibacteriota</taxon>
    </lineage>
</organism>
<name>A0A1F8FN10_9BACT</name>
<comment type="caution">
    <text evidence="3">The sequence shown here is derived from an EMBL/GenBank/DDBJ whole genome shotgun (WGS) entry which is preliminary data.</text>
</comment>
<reference evidence="3 4" key="1">
    <citation type="journal article" date="2016" name="Nat. Commun.">
        <title>Thousands of microbial genomes shed light on interconnected biogeochemical processes in an aquifer system.</title>
        <authorList>
            <person name="Anantharaman K."/>
            <person name="Brown C.T."/>
            <person name="Hug L.A."/>
            <person name="Sharon I."/>
            <person name="Castelle C.J."/>
            <person name="Probst A.J."/>
            <person name="Thomas B.C."/>
            <person name="Singh A."/>
            <person name="Wilkins M.J."/>
            <person name="Karaoz U."/>
            <person name="Brodie E.L."/>
            <person name="Williams K.H."/>
            <person name="Hubbard S.S."/>
            <person name="Banfield J.F."/>
        </authorList>
    </citation>
    <scope>NUCLEOTIDE SEQUENCE [LARGE SCALE GENOMIC DNA]</scope>
</reference>